<dbReference type="AlphaFoldDB" id="A0A414LGH7"/>
<evidence type="ECO:0000313" key="2">
    <source>
        <dbReference type="Proteomes" id="UP000285650"/>
    </source>
</evidence>
<organism evidence="1 2">
    <name type="scientific">Bacteroides intestinalis</name>
    <dbReference type="NCBI Taxonomy" id="329854"/>
    <lineage>
        <taxon>Bacteria</taxon>
        <taxon>Pseudomonadati</taxon>
        <taxon>Bacteroidota</taxon>
        <taxon>Bacteroidia</taxon>
        <taxon>Bacteroidales</taxon>
        <taxon>Bacteroidaceae</taxon>
        <taxon>Bacteroides</taxon>
    </lineage>
</organism>
<dbReference type="Proteomes" id="UP000285650">
    <property type="component" value="Unassembled WGS sequence"/>
</dbReference>
<dbReference type="RefSeq" id="WP_118221311.1">
    <property type="nucleotide sequence ID" value="NZ_JADNIJ010000011.1"/>
</dbReference>
<evidence type="ECO:0008006" key="3">
    <source>
        <dbReference type="Google" id="ProtNLM"/>
    </source>
</evidence>
<evidence type="ECO:0000313" key="1">
    <source>
        <dbReference type="EMBL" id="RHE93700.1"/>
    </source>
</evidence>
<name>A0A414LGH7_9BACE</name>
<sequence length="143" mass="16446">MSIFKPNCTIETTDKILVLEENKRKCIFSNPENLNLIKIIVDGCQITEGTRCDFLVLDQQKNEYFVELKGKDIPHAIEQLEATIKQLSSSASLRKTAIIVSSRHPSNDTSIQRAKALFKKKYKVDLISKNIRLEIQIKQEKKR</sequence>
<gene>
    <name evidence="1" type="ORF">DW712_06445</name>
</gene>
<accession>A0A414LGH7</accession>
<reference evidence="1 2" key="1">
    <citation type="submission" date="2018-08" db="EMBL/GenBank/DDBJ databases">
        <title>A genome reference for cultivated species of the human gut microbiota.</title>
        <authorList>
            <person name="Zou Y."/>
            <person name="Xue W."/>
            <person name="Luo G."/>
        </authorList>
    </citation>
    <scope>NUCLEOTIDE SEQUENCE [LARGE SCALE GENOMIC DNA]</scope>
    <source>
        <strain evidence="1 2">AM27-17</strain>
    </source>
</reference>
<proteinExistence type="predicted"/>
<comment type="caution">
    <text evidence="1">The sequence shown here is derived from an EMBL/GenBank/DDBJ whole genome shotgun (WGS) entry which is preliminary data.</text>
</comment>
<dbReference type="EMBL" id="QSKV01000003">
    <property type="protein sequence ID" value="RHE93700.1"/>
    <property type="molecule type" value="Genomic_DNA"/>
</dbReference>
<protein>
    <recommendedName>
        <fullName evidence="3">DUF91 domain-containing protein</fullName>
    </recommendedName>
</protein>